<dbReference type="GO" id="GO:0004364">
    <property type="term" value="F:glutathione transferase activity"/>
    <property type="evidence" value="ECO:0007669"/>
    <property type="project" value="UniProtKB-EC"/>
</dbReference>
<proteinExistence type="inferred from homology"/>
<dbReference type="InterPro" id="IPR004045">
    <property type="entry name" value="Glutathione_S-Trfase_N"/>
</dbReference>
<evidence type="ECO:0000256" key="2">
    <source>
        <dbReference type="ARBA" id="ARBA00005861"/>
    </source>
</evidence>
<dbReference type="Pfam" id="PF02798">
    <property type="entry name" value="GST_N"/>
    <property type="match status" value="1"/>
</dbReference>
<reference evidence="7" key="2">
    <citation type="submission" date="2025-09" db="UniProtKB">
        <authorList>
            <consortium name="Ensembl"/>
        </authorList>
    </citation>
    <scope>IDENTIFICATION</scope>
</reference>
<organism evidence="7 8">
    <name type="scientific">Mola mola</name>
    <name type="common">Ocean sunfish</name>
    <name type="synonym">Tetraodon mola</name>
    <dbReference type="NCBI Taxonomy" id="94237"/>
    <lineage>
        <taxon>Eukaryota</taxon>
        <taxon>Metazoa</taxon>
        <taxon>Chordata</taxon>
        <taxon>Craniata</taxon>
        <taxon>Vertebrata</taxon>
        <taxon>Euteleostomi</taxon>
        <taxon>Actinopterygii</taxon>
        <taxon>Neopterygii</taxon>
        <taxon>Teleostei</taxon>
        <taxon>Neoteleostei</taxon>
        <taxon>Acanthomorphata</taxon>
        <taxon>Eupercaria</taxon>
        <taxon>Tetraodontiformes</taxon>
        <taxon>Molidae</taxon>
        <taxon>Mola</taxon>
    </lineage>
</organism>
<name>A0A3Q3WT83_MOLML</name>
<dbReference type="SUPFAM" id="SSF52833">
    <property type="entry name" value="Thioredoxin-like"/>
    <property type="match status" value="1"/>
</dbReference>
<evidence type="ECO:0000256" key="4">
    <source>
        <dbReference type="ARBA" id="ARBA00022679"/>
    </source>
</evidence>
<dbReference type="PANTHER" id="PTHR11571">
    <property type="entry name" value="GLUTATHIONE S-TRANSFERASE"/>
    <property type="match status" value="1"/>
</dbReference>
<dbReference type="InterPro" id="IPR050213">
    <property type="entry name" value="GST_superfamily"/>
</dbReference>
<comment type="similarity">
    <text evidence="2">Belongs to the GST superfamily. Mu family.</text>
</comment>
<protein>
    <recommendedName>
        <fullName evidence="3">glutathione transferase</fullName>
        <ecNumber evidence="3">2.5.1.18</ecNumber>
    </recommendedName>
</protein>
<accession>A0A3Q3WT83</accession>
<dbReference type="STRING" id="94237.ENSMMOP00000021468"/>
<evidence type="ECO:0000256" key="5">
    <source>
        <dbReference type="ARBA" id="ARBA00047960"/>
    </source>
</evidence>
<feature type="domain" description="GST N-terminal" evidence="6">
    <location>
        <begin position="1"/>
        <end position="76"/>
    </location>
</feature>
<evidence type="ECO:0000313" key="7">
    <source>
        <dbReference type="Ensembl" id="ENSMMOP00000021468.1"/>
    </source>
</evidence>
<evidence type="ECO:0000256" key="3">
    <source>
        <dbReference type="ARBA" id="ARBA00012452"/>
    </source>
</evidence>
<dbReference type="AlphaFoldDB" id="A0A3Q3WT83"/>
<dbReference type="EC" id="2.5.1.18" evidence="3"/>
<dbReference type="OMA" id="ARKHNMF"/>
<keyword evidence="8" id="KW-1185">Reference proteome</keyword>
<dbReference type="PROSITE" id="PS50404">
    <property type="entry name" value="GST_NTER"/>
    <property type="match status" value="1"/>
</dbReference>
<comment type="catalytic activity">
    <reaction evidence="5">
        <text>RX + glutathione = an S-substituted glutathione + a halide anion + H(+)</text>
        <dbReference type="Rhea" id="RHEA:16437"/>
        <dbReference type="ChEBI" id="CHEBI:15378"/>
        <dbReference type="ChEBI" id="CHEBI:16042"/>
        <dbReference type="ChEBI" id="CHEBI:17792"/>
        <dbReference type="ChEBI" id="CHEBI:57925"/>
        <dbReference type="ChEBI" id="CHEBI:90779"/>
        <dbReference type="EC" id="2.5.1.18"/>
    </reaction>
</comment>
<dbReference type="GO" id="GO:0006749">
    <property type="term" value="P:glutathione metabolic process"/>
    <property type="evidence" value="ECO:0007669"/>
    <property type="project" value="TreeGrafter"/>
</dbReference>
<evidence type="ECO:0000313" key="8">
    <source>
        <dbReference type="Proteomes" id="UP000261620"/>
    </source>
</evidence>
<evidence type="ECO:0000256" key="1">
    <source>
        <dbReference type="ARBA" id="ARBA00003701"/>
    </source>
</evidence>
<evidence type="ECO:0000259" key="6">
    <source>
        <dbReference type="PROSITE" id="PS50404"/>
    </source>
</evidence>
<dbReference type="Gene3D" id="3.40.30.10">
    <property type="entry name" value="Glutaredoxin"/>
    <property type="match status" value="1"/>
</dbReference>
<dbReference type="Proteomes" id="UP000261620">
    <property type="component" value="Unplaced"/>
</dbReference>
<dbReference type="InterPro" id="IPR036249">
    <property type="entry name" value="Thioredoxin-like_sf"/>
</dbReference>
<dbReference type="PANTHER" id="PTHR11571:SF222">
    <property type="entry name" value="GLUTATHIONE TRANSFERASE"/>
    <property type="match status" value="1"/>
</dbReference>
<keyword evidence="4" id="KW-0808">Transferase</keyword>
<comment type="function">
    <text evidence="1">Conjugation of reduced glutathione to a wide number of exogenous and endogenous hydrophobic electrophiles.</text>
</comment>
<sequence>MNKSRLRRTSFVSCQVGDGGEGEAVTPDYDKSGWFGVKNKLGLDFPNLPYLVDGDKKIVQSNAIMRYIARKHNMCK</sequence>
<dbReference type="Ensembl" id="ENSMMOT00000021824.1">
    <property type="protein sequence ID" value="ENSMMOP00000021468.1"/>
    <property type="gene ID" value="ENSMMOG00000016315.1"/>
</dbReference>
<reference evidence="7" key="1">
    <citation type="submission" date="2025-08" db="UniProtKB">
        <authorList>
            <consortium name="Ensembl"/>
        </authorList>
    </citation>
    <scope>IDENTIFICATION</scope>
</reference>